<organism evidence="1 2">
    <name type="scientific">Lactuca virosa</name>
    <dbReference type="NCBI Taxonomy" id="75947"/>
    <lineage>
        <taxon>Eukaryota</taxon>
        <taxon>Viridiplantae</taxon>
        <taxon>Streptophyta</taxon>
        <taxon>Embryophyta</taxon>
        <taxon>Tracheophyta</taxon>
        <taxon>Spermatophyta</taxon>
        <taxon>Magnoliopsida</taxon>
        <taxon>eudicotyledons</taxon>
        <taxon>Gunneridae</taxon>
        <taxon>Pentapetalae</taxon>
        <taxon>asterids</taxon>
        <taxon>campanulids</taxon>
        <taxon>Asterales</taxon>
        <taxon>Asteraceae</taxon>
        <taxon>Cichorioideae</taxon>
        <taxon>Cichorieae</taxon>
        <taxon>Lactucinae</taxon>
        <taxon>Lactuca</taxon>
    </lineage>
</organism>
<comment type="caution">
    <text evidence="1">The sequence shown here is derived from an EMBL/GenBank/DDBJ whole genome shotgun (WGS) entry which is preliminary data.</text>
</comment>
<reference evidence="1 2" key="1">
    <citation type="submission" date="2022-01" db="EMBL/GenBank/DDBJ databases">
        <authorList>
            <person name="Xiong W."/>
            <person name="Schranz E."/>
        </authorList>
    </citation>
    <scope>NUCLEOTIDE SEQUENCE [LARGE SCALE GENOMIC DNA]</scope>
</reference>
<dbReference type="EMBL" id="CAKMRJ010005634">
    <property type="protein sequence ID" value="CAH1449049.1"/>
    <property type="molecule type" value="Genomic_DNA"/>
</dbReference>
<dbReference type="Proteomes" id="UP001157418">
    <property type="component" value="Unassembled WGS sequence"/>
</dbReference>
<evidence type="ECO:0000313" key="2">
    <source>
        <dbReference type="Proteomes" id="UP001157418"/>
    </source>
</evidence>
<dbReference type="AlphaFoldDB" id="A0AAU9PG52"/>
<evidence type="ECO:0000313" key="1">
    <source>
        <dbReference type="EMBL" id="CAH1449049.1"/>
    </source>
</evidence>
<sequence>MGTHGCDSGSLILVNVRVDSMGGVIDGGVGNATSISLQSTSRTDQHPDKFVTSFQSSFLHGCARETAWTKMIWLKAVQKILRIELETLDGKT</sequence>
<name>A0AAU9PG52_9ASTR</name>
<keyword evidence="2" id="KW-1185">Reference proteome</keyword>
<protein>
    <submittedName>
        <fullName evidence="1">Uncharacterized protein</fullName>
    </submittedName>
</protein>
<gene>
    <name evidence="1" type="ORF">LVIROSA_LOCUS34558</name>
</gene>
<accession>A0AAU9PG52</accession>
<proteinExistence type="predicted"/>